<evidence type="ECO:0000256" key="2">
    <source>
        <dbReference type="SAM" id="SignalP"/>
    </source>
</evidence>
<comment type="caution">
    <text evidence="4">The sequence shown here is derived from an EMBL/GenBank/DDBJ whole genome shotgun (WGS) entry which is preliminary data.</text>
</comment>
<dbReference type="GO" id="GO:0042597">
    <property type="term" value="C:periplasmic space"/>
    <property type="evidence" value="ECO:0007669"/>
    <property type="project" value="UniProtKB-ARBA"/>
</dbReference>
<reference evidence="4 5" key="1">
    <citation type="submission" date="2008-10" db="EMBL/GenBank/DDBJ databases">
        <title>Draft genome sequence of Collinsella stercoris (DSM 13279).</title>
        <authorList>
            <person name="Sudarsanam P."/>
            <person name="Ley R."/>
            <person name="Guruge J."/>
            <person name="Turnbaugh P.J."/>
            <person name="Mahowald M."/>
            <person name="Liep D."/>
            <person name="Gordon J."/>
        </authorList>
    </citation>
    <scope>NUCLEOTIDE SEQUENCE [LARGE SCALE GENOMIC DNA]</scope>
    <source>
        <strain evidence="4 5">DSM 13279</strain>
    </source>
</reference>
<evidence type="ECO:0000313" key="4">
    <source>
        <dbReference type="EMBL" id="EEA89306.1"/>
    </source>
</evidence>
<feature type="domain" description="Solute-binding protein family 5" evidence="3">
    <location>
        <begin position="130"/>
        <end position="510"/>
    </location>
</feature>
<dbReference type="SUPFAM" id="SSF53850">
    <property type="entry name" value="Periplasmic binding protein-like II"/>
    <property type="match status" value="1"/>
</dbReference>
<dbReference type="InterPro" id="IPR039424">
    <property type="entry name" value="SBP_5"/>
</dbReference>
<dbReference type="InterPro" id="IPR030678">
    <property type="entry name" value="Peptide/Ni-bd"/>
</dbReference>
<dbReference type="OrthoDB" id="7888869at2"/>
<dbReference type="Gene3D" id="3.40.190.10">
    <property type="entry name" value="Periplasmic binding protein-like II"/>
    <property type="match status" value="1"/>
</dbReference>
<dbReference type="InterPro" id="IPR006311">
    <property type="entry name" value="TAT_signal"/>
</dbReference>
<dbReference type="CDD" id="cd08501">
    <property type="entry name" value="PBP2_Lpqw"/>
    <property type="match status" value="1"/>
</dbReference>
<accession>B6GEF5</accession>
<protein>
    <submittedName>
        <fullName evidence="4">Tat pathway signal sequence domain protein</fullName>
    </submittedName>
</protein>
<feature type="signal peptide" evidence="2">
    <location>
        <begin position="1"/>
        <end position="22"/>
    </location>
</feature>
<keyword evidence="2" id="KW-0732">Signal</keyword>
<dbReference type="InterPro" id="IPR000914">
    <property type="entry name" value="SBP_5_dom"/>
</dbReference>
<dbReference type="PANTHER" id="PTHR30290">
    <property type="entry name" value="PERIPLASMIC BINDING COMPONENT OF ABC TRANSPORTER"/>
    <property type="match status" value="1"/>
</dbReference>
<evidence type="ECO:0000256" key="1">
    <source>
        <dbReference type="SAM" id="MobiDB-lite"/>
    </source>
</evidence>
<dbReference type="Pfam" id="PF00496">
    <property type="entry name" value="SBP_bac_5"/>
    <property type="match status" value="1"/>
</dbReference>
<evidence type="ECO:0000313" key="5">
    <source>
        <dbReference type="Proteomes" id="UP000003560"/>
    </source>
</evidence>
<keyword evidence="5" id="KW-1185">Reference proteome</keyword>
<dbReference type="STRING" id="445975.COLSTE_02500"/>
<dbReference type="AlphaFoldDB" id="B6GEF5"/>
<sequence>MNPHTVSRRGFLGLAGAASVFAGLGLAGCGGKAEGAGSAPVALDVEPANGTPATTPLDQIPMPEVGGVYNNPKKRDEVKDGGELVLSIGEVGPCWNYYNVNGGTTYIDTMWNLYMPRLMDSDATGSKFTPNPNYVESFEVDDSTGKQVVKITMNPDAVFNDGTPIDYRAFETVWKCCCGENDAYACASTDGFNQVESIVQGEKANDVVITMAKPYYPAEALWSTVLHPASLDPEVFNNGWNNNPHVEWGAGPFEIESFDDTHAVFVPNKAWWGDAPKLEKVTFKQMEAQAIINAFKNGEIDATDVTTGSAEILSNFLDMEDAEIRRGYSSAIACIEINTTRENTQDVAVRKAFAQCLHMPTIVEIQYKGVNWEEKPCGSIILPPWMDGYENNMPEDVQKLKDAKEHTEAARKTLEDAGYTLNGDYYEKDGKVAGFGFVLFGDSNTVKNRAAAFQKMAKDAGIKLDLITKASADFSKTISSGEWDSLLLGWNGTPTSFNNGGQLYGSESESNFTQYGSAEIDEMMAEVPTVSDHKKQLKLVNEAEKLAMEGYAVIPVFCGSDVIAAKKGLANYGPALFLSVHAEDMGWAK</sequence>
<evidence type="ECO:0000259" key="3">
    <source>
        <dbReference type="Pfam" id="PF00496"/>
    </source>
</evidence>
<name>B6GEF5_9ACTN</name>
<dbReference type="eggNOG" id="COG0747">
    <property type="taxonomic scope" value="Bacteria"/>
</dbReference>
<dbReference type="GO" id="GO:1904680">
    <property type="term" value="F:peptide transmembrane transporter activity"/>
    <property type="evidence" value="ECO:0007669"/>
    <property type="project" value="TreeGrafter"/>
</dbReference>
<dbReference type="Gene3D" id="3.10.105.10">
    <property type="entry name" value="Dipeptide-binding Protein, Domain 3"/>
    <property type="match status" value="1"/>
</dbReference>
<dbReference type="HOGENOM" id="CLU_017028_11_1_11"/>
<dbReference type="GO" id="GO:0015833">
    <property type="term" value="P:peptide transport"/>
    <property type="evidence" value="ECO:0007669"/>
    <property type="project" value="TreeGrafter"/>
</dbReference>
<reference evidence="4 5" key="2">
    <citation type="submission" date="2008-10" db="EMBL/GenBank/DDBJ databases">
        <authorList>
            <person name="Fulton L."/>
            <person name="Clifton S."/>
            <person name="Fulton B."/>
            <person name="Xu J."/>
            <person name="Minx P."/>
            <person name="Pepin K.H."/>
            <person name="Johnson M."/>
            <person name="Thiruvilangam P."/>
            <person name="Bhonagiri V."/>
            <person name="Nash W.E."/>
            <person name="Mardis E.R."/>
            <person name="Wilson R.K."/>
        </authorList>
    </citation>
    <scope>NUCLEOTIDE SEQUENCE [LARGE SCALE GENOMIC DNA]</scope>
    <source>
        <strain evidence="4 5">DSM 13279</strain>
    </source>
</reference>
<feature type="chain" id="PRO_5038364676" evidence="2">
    <location>
        <begin position="23"/>
        <end position="589"/>
    </location>
</feature>
<feature type="region of interest" description="Disordered" evidence="1">
    <location>
        <begin position="47"/>
        <end position="74"/>
    </location>
</feature>
<dbReference type="PIRSF" id="PIRSF002741">
    <property type="entry name" value="MppA"/>
    <property type="match status" value="1"/>
</dbReference>
<dbReference type="PROSITE" id="PS51318">
    <property type="entry name" value="TAT"/>
    <property type="match status" value="1"/>
</dbReference>
<gene>
    <name evidence="4" type="ORF">COLSTE_02500</name>
</gene>
<dbReference type="PANTHER" id="PTHR30290:SF65">
    <property type="entry name" value="MONOACYL PHOSPHATIDYLINOSITOL TETRAMANNOSIDE-BINDING PROTEIN LPQW-RELATED"/>
    <property type="match status" value="1"/>
</dbReference>
<proteinExistence type="predicted"/>
<dbReference type="GO" id="GO:0043190">
    <property type="term" value="C:ATP-binding cassette (ABC) transporter complex"/>
    <property type="evidence" value="ECO:0007669"/>
    <property type="project" value="InterPro"/>
</dbReference>
<dbReference type="EMBL" id="ABXJ01000149">
    <property type="protein sequence ID" value="EEA89306.1"/>
    <property type="molecule type" value="Genomic_DNA"/>
</dbReference>
<organism evidence="4 5">
    <name type="scientific">Collinsella stercoris DSM 13279</name>
    <dbReference type="NCBI Taxonomy" id="445975"/>
    <lineage>
        <taxon>Bacteria</taxon>
        <taxon>Bacillati</taxon>
        <taxon>Actinomycetota</taxon>
        <taxon>Coriobacteriia</taxon>
        <taxon>Coriobacteriales</taxon>
        <taxon>Coriobacteriaceae</taxon>
        <taxon>Collinsella</taxon>
    </lineage>
</organism>
<dbReference type="Proteomes" id="UP000003560">
    <property type="component" value="Unassembled WGS sequence"/>
</dbReference>